<gene>
    <name evidence="6" type="ORF">AAEO60_00010</name>
</gene>
<evidence type="ECO:0000256" key="3">
    <source>
        <dbReference type="ARBA" id="ARBA00023125"/>
    </source>
</evidence>
<evidence type="ECO:0000313" key="6">
    <source>
        <dbReference type="EMBL" id="MEL1249045.1"/>
    </source>
</evidence>
<comment type="caution">
    <text evidence="6">The sequence shown here is derived from an EMBL/GenBank/DDBJ whole genome shotgun (WGS) entry which is preliminary data.</text>
</comment>
<keyword evidence="7" id="KW-1185">Reference proteome</keyword>
<reference evidence="6 7" key="1">
    <citation type="submission" date="2024-04" db="EMBL/GenBank/DDBJ databases">
        <title>Aurantiacibacter sp. DGU6 16S ribosomal RNA gene Genome sequencing and assembly.</title>
        <authorList>
            <person name="Park S."/>
        </authorList>
    </citation>
    <scope>NUCLEOTIDE SEQUENCE [LARGE SCALE GENOMIC DNA]</scope>
    <source>
        <strain evidence="6 7">DGU6</strain>
    </source>
</reference>
<dbReference type="Pfam" id="PF00126">
    <property type="entry name" value="HTH_1"/>
    <property type="match status" value="1"/>
</dbReference>
<dbReference type="Proteomes" id="UP001497045">
    <property type="component" value="Unassembled WGS sequence"/>
</dbReference>
<dbReference type="InterPro" id="IPR000847">
    <property type="entry name" value="LysR_HTH_N"/>
</dbReference>
<feature type="domain" description="HTH lysR-type" evidence="5">
    <location>
        <begin position="2"/>
        <end position="60"/>
    </location>
</feature>
<evidence type="ECO:0000259" key="5">
    <source>
        <dbReference type="PROSITE" id="PS50931"/>
    </source>
</evidence>
<dbReference type="PANTHER" id="PTHR30346">
    <property type="entry name" value="TRANSCRIPTIONAL DUAL REGULATOR HCAR-RELATED"/>
    <property type="match status" value="1"/>
</dbReference>
<dbReference type="InterPro" id="IPR036390">
    <property type="entry name" value="WH_DNA-bd_sf"/>
</dbReference>
<sequence>MPTLRQLEVFLAAARLGSIGKAADSLGVSQPGASKQVKALEKQLGRPLFTRRRGASSELTEFGHEMMSRAHELIETQRRFDRWMQAQSRTLHPVILVRPFLVSRISNQLANLFPKDGHLQPVFRVTDDYQEANDLVSQLEGRCMLRHVTNVPDDANLLTRVIQIEACSLYMCAGEEAKQPLAKPLDVNSVRWLLPSGTPGLHSWSRHWMEAAGVRRENIEEGTQFLESNLNQIVKEGGGGLFMESHVRAHKQKEALVRVDAKVAPVYLVLMARNDYDRENFDEIAETLAAI</sequence>
<evidence type="ECO:0000256" key="1">
    <source>
        <dbReference type="ARBA" id="ARBA00009437"/>
    </source>
</evidence>
<comment type="similarity">
    <text evidence="1">Belongs to the LysR transcriptional regulatory family.</text>
</comment>
<evidence type="ECO:0000313" key="7">
    <source>
        <dbReference type="Proteomes" id="UP001497045"/>
    </source>
</evidence>
<dbReference type="SUPFAM" id="SSF46785">
    <property type="entry name" value="Winged helix' DNA-binding domain"/>
    <property type="match status" value="1"/>
</dbReference>
<evidence type="ECO:0000256" key="4">
    <source>
        <dbReference type="ARBA" id="ARBA00023163"/>
    </source>
</evidence>
<dbReference type="PRINTS" id="PR00039">
    <property type="entry name" value="HTHLYSR"/>
</dbReference>
<name>A0ABU9I9E7_9SPHN</name>
<accession>A0ABU9I9E7</accession>
<dbReference type="InterPro" id="IPR036388">
    <property type="entry name" value="WH-like_DNA-bd_sf"/>
</dbReference>
<dbReference type="PROSITE" id="PS50931">
    <property type="entry name" value="HTH_LYSR"/>
    <property type="match status" value="1"/>
</dbReference>
<organism evidence="6 7">
    <name type="scientific">Aurantiacibacter gilvus</name>
    <dbReference type="NCBI Taxonomy" id="3139141"/>
    <lineage>
        <taxon>Bacteria</taxon>
        <taxon>Pseudomonadati</taxon>
        <taxon>Pseudomonadota</taxon>
        <taxon>Alphaproteobacteria</taxon>
        <taxon>Sphingomonadales</taxon>
        <taxon>Erythrobacteraceae</taxon>
        <taxon>Aurantiacibacter</taxon>
    </lineage>
</organism>
<keyword evidence="2" id="KW-0805">Transcription regulation</keyword>
<protein>
    <submittedName>
        <fullName evidence="6">LysR family transcriptional regulator</fullName>
    </submittedName>
</protein>
<dbReference type="Gene3D" id="1.10.10.10">
    <property type="entry name" value="Winged helix-like DNA-binding domain superfamily/Winged helix DNA-binding domain"/>
    <property type="match status" value="1"/>
</dbReference>
<dbReference type="PANTHER" id="PTHR30346:SF28">
    <property type="entry name" value="HTH-TYPE TRANSCRIPTIONAL REGULATOR CYNR"/>
    <property type="match status" value="1"/>
</dbReference>
<dbReference type="EMBL" id="JBBYHV010000001">
    <property type="protein sequence ID" value="MEL1249045.1"/>
    <property type="molecule type" value="Genomic_DNA"/>
</dbReference>
<proteinExistence type="inferred from homology"/>
<dbReference type="RefSeq" id="WP_341671587.1">
    <property type="nucleotide sequence ID" value="NZ_JBBYHV010000001.1"/>
</dbReference>
<keyword evidence="3" id="KW-0238">DNA-binding</keyword>
<keyword evidence="4" id="KW-0804">Transcription</keyword>
<evidence type="ECO:0000256" key="2">
    <source>
        <dbReference type="ARBA" id="ARBA00023015"/>
    </source>
</evidence>